<feature type="compositionally biased region" description="Acidic residues" evidence="1">
    <location>
        <begin position="46"/>
        <end position="57"/>
    </location>
</feature>
<evidence type="ECO:0008006" key="4">
    <source>
        <dbReference type="Google" id="ProtNLM"/>
    </source>
</evidence>
<accession>A0A6L2Q6R2</accession>
<organism evidence="2 3">
    <name type="scientific">Coptotermes formosanus</name>
    <name type="common">Formosan subterranean termite</name>
    <dbReference type="NCBI Taxonomy" id="36987"/>
    <lineage>
        <taxon>Eukaryota</taxon>
        <taxon>Metazoa</taxon>
        <taxon>Ecdysozoa</taxon>
        <taxon>Arthropoda</taxon>
        <taxon>Hexapoda</taxon>
        <taxon>Insecta</taxon>
        <taxon>Pterygota</taxon>
        <taxon>Neoptera</taxon>
        <taxon>Polyneoptera</taxon>
        <taxon>Dictyoptera</taxon>
        <taxon>Blattodea</taxon>
        <taxon>Blattoidea</taxon>
        <taxon>Termitoidae</taxon>
        <taxon>Rhinotermitidae</taxon>
        <taxon>Coptotermes</taxon>
    </lineage>
</organism>
<name>A0A6L2Q6R2_COPFO</name>
<gene>
    <name evidence="2" type="ORF">Cfor_02266</name>
</gene>
<dbReference type="GO" id="GO:0016324">
    <property type="term" value="C:apical plasma membrane"/>
    <property type="evidence" value="ECO:0007669"/>
    <property type="project" value="TreeGrafter"/>
</dbReference>
<dbReference type="InterPro" id="IPR017248">
    <property type="entry name" value="HAX-1"/>
</dbReference>
<dbReference type="Proteomes" id="UP000502823">
    <property type="component" value="Unassembled WGS sequence"/>
</dbReference>
<dbReference type="PANTHER" id="PTHR14938">
    <property type="entry name" value="HCLS1-ASSOCIATED PROTEIN X-1"/>
    <property type="match status" value="1"/>
</dbReference>
<evidence type="ECO:0000256" key="1">
    <source>
        <dbReference type="SAM" id="MobiDB-lite"/>
    </source>
</evidence>
<feature type="region of interest" description="Disordered" evidence="1">
    <location>
        <begin position="45"/>
        <end position="66"/>
    </location>
</feature>
<reference evidence="3" key="1">
    <citation type="submission" date="2020-01" db="EMBL/GenBank/DDBJ databases">
        <title>Draft genome sequence of the Termite Coptotermes fromosanus.</title>
        <authorList>
            <person name="Itakura S."/>
            <person name="Yosikawa Y."/>
            <person name="Umezawa K."/>
        </authorList>
    </citation>
    <scope>NUCLEOTIDE SEQUENCE [LARGE SCALE GENOMIC DNA]</scope>
</reference>
<dbReference type="GO" id="GO:0005739">
    <property type="term" value="C:mitochondrion"/>
    <property type="evidence" value="ECO:0007669"/>
    <property type="project" value="TreeGrafter"/>
</dbReference>
<dbReference type="GO" id="GO:0015629">
    <property type="term" value="C:actin cytoskeleton"/>
    <property type="evidence" value="ECO:0007669"/>
    <property type="project" value="TreeGrafter"/>
</dbReference>
<comment type="caution">
    <text evidence="2">The sequence shown here is derived from an EMBL/GenBank/DDBJ whole genome shotgun (WGS) entry which is preliminary data.</text>
</comment>
<proteinExistence type="predicted"/>
<dbReference type="GO" id="GO:0043066">
    <property type="term" value="P:negative regulation of apoptotic process"/>
    <property type="evidence" value="ECO:0007669"/>
    <property type="project" value="InterPro"/>
</dbReference>
<evidence type="ECO:0000313" key="3">
    <source>
        <dbReference type="Proteomes" id="UP000502823"/>
    </source>
</evidence>
<evidence type="ECO:0000313" key="2">
    <source>
        <dbReference type="EMBL" id="GFG37537.1"/>
    </source>
</evidence>
<dbReference type="GO" id="GO:0030833">
    <property type="term" value="P:regulation of actin filament polymerization"/>
    <property type="evidence" value="ECO:0007669"/>
    <property type="project" value="TreeGrafter"/>
</dbReference>
<dbReference type="PANTHER" id="PTHR14938:SF2">
    <property type="entry name" value="HCLS1-ASSOCIATED PROTEIN X-1"/>
    <property type="match status" value="1"/>
</dbReference>
<sequence>MENFSMVVNKAIPLKGASSWDPAWNGQDDKPCGSMIDVFRHPTWNWDDDDENEDDDDSKIRSPNRSFGYDIFSNPPEIHRHFQQEMEEISRVFNMFGNMFGGDFFHSQPPISDPDHYQGKENLRDRYLKPKYWHDSHESEWSSGNATRKGQLDNDLDDRVSAGELDEILKDKPSMEKYEPQAQIRISGKRSFSKIITNSDGTTEYYHTVRDSEGNEATTVTQQIGDQRYSVTTHTDFKGEKQQTERFKNIEKDDLDTFKKKWSKLHQAPLYPRTDKEPKPNDLSIFDHFFK</sequence>
<dbReference type="OrthoDB" id="5562606at2759"/>
<feature type="region of interest" description="Disordered" evidence="1">
    <location>
        <begin position="137"/>
        <end position="156"/>
    </location>
</feature>
<dbReference type="AlphaFoldDB" id="A0A6L2Q6R2"/>
<protein>
    <recommendedName>
        <fullName evidence="4">HCLS1-associated protein X-1</fullName>
    </recommendedName>
</protein>
<dbReference type="GO" id="GO:0030136">
    <property type="term" value="C:clathrin-coated vesicle"/>
    <property type="evidence" value="ECO:0007669"/>
    <property type="project" value="TreeGrafter"/>
</dbReference>
<dbReference type="GO" id="GO:0016529">
    <property type="term" value="C:sarcoplasmic reticulum"/>
    <property type="evidence" value="ECO:0007669"/>
    <property type="project" value="TreeGrafter"/>
</dbReference>
<keyword evidence="3" id="KW-1185">Reference proteome</keyword>
<dbReference type="EMBL" id="BLKM01009651">
    <property type="protein sequence ID" value="GFG37537.1"/>
    <property type="molecule type" value="Genomic_DNA"/>
</dbReference>
<dbReference type="InParanoid" id="A0A6L2Q6R2"/>